<evidence type="ECO:0000313" key="12">
    <source>
        <dbReference type="EMBL" id="GGW82551.1"/>
    </source>
</evidence>
<evidence type="ECO:0000256" key="6">
    <source>
        <dbReference type="PROSITE-ProRule" id="PRU01240"/>
    </source>
</evidence>
<dbReference type="PROSITE" id="PS51892">
    <property type="entry name" value="SUBTILASE"/>
    <property type="match status" value="1"/>
</dbReference>
<dbReference type="InterPro" id="IPR000209">
    <property type="entry name" value="Peptidase_S8/S53_dom"/>
</dbReference>
<dbReference type="PROSITE" id="PS00138">
    <property type="entry name" value="SUBTILASE_SER"/>
    <property type="match status" value="1"/>
</dbReference>
<keyword evidence="4 6" id="KW-0378">Hydrolase</keyword>
<dbReference type="PROSITE" id="PS51257">
    <property type="entry name" value="PROKAR_LIPOPROTEIN"/>
    <property type="match status" value="1"/>
</dbReference>
<keyword evidence="13" id="KW-1185">Reference proteome</keyword>
<feature type="signal peptide" evidence="9">
    <location>
        <begin position="1"/>
        <end position="27"/>
    </location>
</feature>
<evidence type="ECO:0000256" key="5">
    <source>
        <dbReference type="ARBA" id="ARBA00022825"/>
    </source>
</evidence>
<name>A0A918MY81_9ALTE</name>
<feature type="compositionally biased region" description="Acidic residues" evidence="8">
    <location>
        <begin position="542"/>
        <end position="562"/>
    </location>
</feature>
<evidence type="ECO:0000256" key="7">
    <source>
        <dbReference type="RuleBase" id="RU003355"/>
    </source>
</evidence>
<dbReference type="PANTHER" id="PTHR43806:SF11">
    <property type="entry name" value="CEREVISIN-RELATED"/>
    <property type="match status" value="1"/>
</dbReference>
<accession>A0A918MY81</accession>
<keyword evidence="2 6" id="KW-0645">Protease</keyword>
<dbReference type="InterPro" id="IPR036852">
    <property type="entry name" value="Peptidase_S8/S53_dom_sf"/>
</dbReference>
<keyword evidence="3" id="KW-0479">Metal-binding</keyword>
<keyword evidence="9" id="KW-0732">Signal</keyword>
<feature type="active site" description="Charge relay system" evidence="6">
    <location>
        <position position="171"/>
    </location>
</feature>
<dbReference type="InterPro" id="IPR007280">
    <property type="entry name" value="Peptidase_C_arc/bac"/>
</dbReference>
<dbReference type="GO" id="GO:0005615">
    <property type="term" value="C:extracellular space"/>
    <property type="evidence" value="ECO:0007669"/>
    <property type="project" value="TreeGrafter"/>
</dbReference>
<comment type="similarity">
    <text evidence="1 6 7">Belongs to the peptidase S8 family.</text>
</comment>
<feature type="active site" description="Charge relay system" evidence="6">
    <location>
        <position position="207"/>
    </location>
</feature>
<evidence type="ECO:0000256" key="4">
    <source>
        <dbReference type="ARBA" id="ARBA00022801"/>
    </source>
</evidence>
<dbReference type="InterPro" id="IPR050131">
    <property type="entry name" value="Peptidase_S8_subtilisin-like"/>
</dbReference>
<dbReference type="PANTHER" id="PTHR43806">
    <property type="entry name" value="PEPTIDASE S8"/>
    <property type="match status" value="1"/>
</dbReference>
<dbReference type="SUPFAM" id="SSF52743">
    <property type="entry name" value="Subtilisin-like"/>
    <property type="match status" value="1"/>
</dbReference>
<evidence type="ECO:0000256" key="2">
    <source>
        <dbReference type="ARBA" id="ARBA00022670"/>
    </source>
</evidence>
<dbReference type="GO" id="GO:0006508">
    <property type="term" value="P:proteolysis"/>
    <property type="evidence" value="ECO:0007669"/>
    <property type="project" value="UniProtKB-KW"/>
</dbReference>
<dbReference type="PROSITE" id="PS00137">
    <property type="entry name" value="SUBTILASE_HIS"/>
    <property type="match status" value="1"/>
</dbReference>
<evidence type="ECO:0000259" key="11">
    <source>
        <dbReference type="Pfam" id="PF04151"/>
    </source>
</evidence>
<dbReference type="InterPro" id="IPR015500">
    <property type="entry name" value="Peptidase_S8_subtilisin-rel"/>
</dbReference>
<dbReference type="Proteomes" id="UP000631300">
    <property type="component" value="Unassembled WGS sequence"/>
</dbReference>
<evidence type="ECO:0000256" key="1">
    <source>
        <dbReference type="ARBA" id="ARBA00011073"/>
    </source>
</evidence>
<reference evidence="12" key="2">
    <citation type="submission" date="2020-09" db="EMBL/GenBank/DDBJ databases">
        <authorList>
            <person name="Sun Q."/>
            <person name="Kim S."/>
        </authorList>
    </citation>
    <scope>NUCLEOTIDE SEQUENCE</scope>
    <source>
        <strain evidence="12">KCTC 22164</strain>
    </source>
</reference>
<dbReference type="AlphaFoldDB" id="A0A918MY81"/>
<protein>
    <submittedName>
        <fullName evidence="12">Uncharacterized protein</fullName>
    </submittedName>
</protein>
<evidence type="ECO:0000256" key="8">
    <source>
        <dbReference type="SAM" id="MobiDB-lite"/>
    </source>
</evidence>
<reference evidence="12" key="1">
    <citation type="journal article" date="2014" name="Int. J. Syst. Evol. Microbiol.">
        <title>Complete genome sequence of Corynebacterium casei LMG S-19264T (=DSM 44701T), isolated from a smear-ripened cheese.</title>
        <authorList>
            <consortium name="US DOE Joint Genome Institute (JGI-PGF)"/>
            <person name="Walter F."/>
            <person name="Albersmeier A."/>
            <person name="Kalinowski J."/>
            <person name="Ruckert C."/>
        </authorList>
    </citation>
    <scope>NUCLEOTIDE SEQUENCE</scope>
    <source>
        <strain evidence="12">KCTC 22164</strain>
    </source>
</reference>
<dbReference type="RefSeq" id="WP_189404890.1">
    <property type="nucleotide sequence ID" value="NZ_BMXP01000003.1"/>
</dbReference>
<dbReference type="Gene3D" id="3.30.70.80">
    <property type="entry name" value="Peptidase S8 propeptide/proteinase inhibitor I9"/>
    <property type="match status" value="1"/>
</dbReference>
<evidence type="ECO:0000256" key="9">
    <source>
        <dbReference type="SAM" id="SignalP"/>
    </source>
</evidence>
<feature type="domain" description="Peptidase S8/S53" evidence="10">
    <location>
        <begin position="163"/>
        <end position="409"/>
    </location>
</feature>
<feature type="chain" id="PRO_5037908337" evidence="9">
    <location>
        <begin position="28"/>
        <end position="775"/>
    </location>
</feature>
<dbReference type="Pfam" id="PF04151">
    <property type="entry name" value="PPC"/>
    <property type="match status" value="3"/>
</dbReference>
<dbReference type="Pfam" id="PF00082">
    <property type="entry name" value="Peptidase_S8"/>
    <property type="match status" value="1"/>
</dbReference>
<sequence length="775" mass="83670">MNLKSSVLSFFPVVTAACLGLHATASAQDAPTSSLKNSLADQLQYVLEAQDRYIIEFEKNAANTGLYKARLAEEQDMNIVPERGFDVAIAKKAVSLASGRVHKVIEDRAVIVASLDSHGLEQLRQRDDIKRISPDPVRELFAQTQPYSHAMIEATELVQSETDSVKVCVIDTGIDEGHEDLPDRADGLTGTTTGNAVGEWFNDGFGHGTHVAGIIAAYDNTFGSVGIYPGVRMHVVKIFNDDGNWTYASNVIEAVQQCADAGANVINMSFGGPGKSSYEEQNLIEFESQGLIMVGAAGNDGSSSKAYPASYDAVMSVAALKSDGYRAGYSQHNDAVEIAAPGSGIYSTYPGYGYRNLSGTSMAAPHVTAGAALLWSFFPECSGSQIRKALTRTALDKGATGRDTYYGHGMLRVQASYEDIAAYGCDGDDGSAQDGGSEPQRIEVVKDNLSVSAGKWLRYWADIPANVRQLKVTLSGGEGNADLFVNRGREVTPWHWDCYSASTNNEELCLFETPAADKWSIGIRANSDVSGSTLTYSYLPEDSTDAGDDGDNGDNGNDPDEDVVVEKTNLSVLAGRWSRNWWVSIPDNVKSLTVKLTGGSGNAELYVNKGREVTSWHWKCRSNGPDNEELCTIDNPKMDKWNIGIWAKTDVSGLTLQYAYSFNDDGEDDGSDEGDGVTIVKDGLTLSGGNWLRYKVTLPSGTLELDVSLSGVEGNAALYVHKGRDVTPWHWTCKSDSGDAVETCHFDNPATNTYWSLGIRASADIEDATLSYSYK</sequence>
<organism evidence="12 13">
    <name type="scientific">Alteromonas halophila</name>
    <dbReference type="NCBI Taxonomy" id="516698"/>
    <lineage>
        <taxon>Bacteria</taxon>
        <taxon>Pseudomonadati</taxon>
        <taxon>Pseudomonadota</taxon>
        <taxon>Gammaproteobacteria</taxon>
        <taxon>Alteromonadales</taxon>
        <taxon>Alteromonadaceae</taxon>
        <taxon>Alteromonas/Salinimonas group</taxon>
        <taxon>Alteromonas</taxon>
    </lineage>
</organism>
<dbReference type="GO" id="GO:0046872">
    <property type="term" value="F:metal ion binding"/>
    <property type="evidence" value="ECO:0007669"/>
    <property type="project" value="UniProtKB-KW"/>
</dbReference>
<comment type="caution">
    <text evidence="12">The sequence shown here is derived from an EMBL/GenBank/DDBJ whole genome shotgun (WGS) entry which is preliminary data.</text>
</comment>
<dbReference type="CDD" id="cd07477">
    <property type="entry name" value="Peptidases_S8_Subtilisin_subset"/>
    <property type="match status" value="1"/>
</dbReference>
<dbReference type="Gene3D" id="2.60.120.380">
    <property type="match status" value="3"/>
</dbReference>
<gene>
    <name evidence="12" type="ORF">GCM10007391_14540</name>
</gene>
<evidence type="ECO:0000313" key="13">
    <source>
        <dbReference type="Proteomes" id="UP000631300"/>
    </source>
</evidence>
<feature type="domain" description="Peptidase C-terminal archaeal/bacterial" evidence="11">
    <location>
        <begin position="463"/>
        <end position="524"/>
    </location>
</feature>
<dbReference type="Gene3D" id="3.40.50.200">
    <property type="entry name" value="Peptidase S8/S53 domain"/>
    <property type="match status" value="1"/>
</dbReference>
<dbReference type="PROSITE" id="PS00136">
    <property type="entry name" value="SUBTILASE_ASP"/>
    <property type="match status" value="1"/>
</dbReference>
<dbReference type="PRINTS" id="PR00723">
    <property type="entry name" value="SUBTILISIN"/>
</dbReference>
<evidence type="ECO:0000259" key="10">
    <source>
        <dbReference type="Pfam" id="PF00082"/>
    </source>
</evidence>
<evidence type="ECO:0000256" key="3">
    <source>
        <dbReference type="ARBA" id="ARBA00022723"/>
    </source>
</evidence>
<feature type="domain" description="Peptidase C-terminal archaeal/bacterial" evidence="11">
    <location>
        <begin position="584"/>
        <end position="644"/>
    </location>
</feature>
<dbReference type="InterPro" id="IPR034202">
    <property type="entry name" value="Subtilisin_Carlsberg-like"/>
</dbReference>
<dbReference type="InterPro" id="IPR022398">
    <property type="entry name" value="Peptidase_S8_His-AS"/>
</dbReference>
<proteinExistence type="inferred from homology"/>
<dbReference type="InterPro" id="IPR023827">
    <property type="entry name" value="Peptidase_S8_Asp-AS"/>
</dbReference>
<dbReference type="InterPro" id="IPR037045">
    <property type="entry name" value="S8pro/Inhibitor_I9_sf"/>
</dbReference>
<feature type="active site" description="Charge relay system" evidence="6">
    <location>
        <position position="361"/>
    </location>
</feature>
<dbReference type="InterPro" id="IPR023828">
    <property type="entry name" value="Peptidase_S8_Ser-AS"/>
</dbReference>
<dbReference type="EMBL" id="BMXP01000003">
    <property type="protein sequence ID" value="GGW82551.1"/>
    <property type="molecule type" value="Genomic_DNA"/>
</dbReference>
<feature type="region of interest" description="Disordered" evidence="8">
    <location>
        <begin position="538"/>
        <end position="562"/>
    </location>
</feature>
<feature type="domain" description="Peptidase C-terminal archaeal/bacterial" evidence="11">
    <location>
        <begin position="694"/>
        <end position="757"/>
    </location>
</feature>
<dbReference type="GO" id="GO:0004252">
    <property type="term" value="F:serine-type endopeptidase activity"/>
    <property type="evidence" value="ECO:0007669"/>
    <property type="project" value="UniProtKB-UniRule"/>
</dbReference>
<keyword evidence="5 6" id="KW-0720">Serine protease</keyword>